<feature type="transmembrane region" description="Helical" evidence="6">
    <location>
        <begin position="183"/>
        <end position="200"/>
    </location>
</feature>
<evidence type="ECO:0000256" key="3">
    <source>
        <dbReference type="ARBA" id="ARBA00022692"/>
    </source>
</evidence>
<keyword evidence="2" id="KW-0813">Transport</keyword>
<keyword evidence="3 6" id="KW-0812">Transmembrane</keyword>
<dbReference type="PANTHER" id="PTHR45649:SF26">
    <property type="entry name" value="OS04G0435100 PROTEIN"/>
    <property type="match status" value="1"/>
</dbReference>
<feature type="transmembrane region" description="Helical" evidence="6">
    <location>
        <begin position="390"/>
        <end position="408"/>
    </location>
</feature>
<name>A0ABX5NPF5_9HYPH</name>
<feature type="transmembrane region" description="Helical" evidence="6">
    <location>
        <begin position="144"/>
        <end position="171"/>
    </location>
</feature>
<feature type="transmembrane region" description="Helical" evidence="6">
    <location>
        <begin position="290"/>
        <end position="311"/>
    </location>
</feature>
<dbReference type="PIRSF" id="PIRSF006060">
    <property type="entry name" value="AA_transporter"/>
    <property type="match status" value="1"/>
</dbReference>
<protein>
    <submittedName>
        <fullName evidence="7">Amino acid permease</fullName>
    </submittedName>
</protein>
<evidence type="ECO:0000256" key="5">
    <source>
        <dbReference type="ARBA" id="ARBA00023136"/>
    </source>
</evidence>
<evidence type="ECO:0000313" key="8">
    <source>
        <dbReference type="Proteomes" id="UP000247536"/>
    </source>
</evidence>
<evidence type="ECO:0000256" key="4">
    <source>
        <dbReference type="ARBA" id="ARBA00022989"/>
    </source>
</evidence>
<gene>
    <name evidence="7" type="ORF">DMY87_14860</name>
</gene>
<feature type="transmembrane region" description="Helical" evidence="6">
    <location>
        <begin position="451"/>
        <end position="471"/>
    </location>
</feature>
<feature type="transmembrane region" description="Helical" evidence="6">
    <location>
        <begin position="68"/>
        <end position="95"/>
    </location>
</feature>
<dbReference type="Pfam" id="PF13520">
    <property type="entry name" value="AA_permease_2"/>
    <property type="match status" value="1"/>
</dbReference>
<keyword evidence="5 6" id="KW-0472">Membrane</keyword>
<proteinExistence type="predicted"/>
<feature type="transmembrane region" description="Helical" evidence="6">
    <location>
        <begin position="252"/>
        <end position="269"/>
    </location>
</feature>
<evidence type="ECO:0000256" key="1">
    <source>
        <dbReference type="ARBA" id="ARBA00004141"/>
    </source>
</evidence>
<feature type="transmembrane region" description="Helical" evidence="6">
    <location>
        <begin position="414"/>
        <end position="439"/>
    </location>
</feature>
<sequence>MRHIGHGACGGLDHPELSTIDNRRNSQIVSLSFDRETQMGEQTMKTSTQGDASQLADLGFKQELKRDIGLFSVFSIGVATVAPVVGLYAIFSLGIQLTGPAWIWLLVLSLAGQLTVAFVYSELASEFPVAGGPYHWTSRLAGKGYGLVTGIIYALAVTAALATVAYLAAPWVSLLLTGTEPKGIARAAIAMGLLLAALIVNARGIRLASFLVNIGIAAEVLGSLGIGLVLILFFQNQPVSLLVENLSTAPTLATYLTALAVCGWAFVGFDASASVAEETAGAGSNIPRAIMGATATVGALVVLVAAAITLASSNVQALVAGEIADPVTAAVTENLGAWSERPFYAIVVTTFMACIVSMQAYTGRIVFGLARDGALPGSKKLAGVSTGSKVPLAAMALVTVVAGLALLLGLNDQAIGTMISFGTMGLYATFFLVVAAALYARASGRWNPAGAFRSGALGMPINTIAFLWLAFETANIAWPRPELAPPGASSLLVAAPLIIFALVTAFAIILATLRHKEQK</sequence>
<dbReference type="EMBL" id="QJRY01000005">
    <property type="protein sequence ID" value="PYB72413.1"/>
    <property type="molecule type" value="Genomic_DNA"/>
</dbReference>
<dbReference type="PANTHER" id="PTHR45649">
    <property type="entry name" value="AMINO-ACID PERMEASE BAT1"/>
    <property type="match status" value="1"/>
</dbReference>
<feature type="transmembrane region" description="Helical" evidence="6">
    <location>
        <begin position="101"/>
        <end position="123"/>
    </location>
</feature>
<dbReference type="Gene3D" id="1.20.1740.10">
    <property type="entry name" value="Amino acid/polyamine transporter I"/>
    <property type="match status" value="1"/>
</dbReference>
<evidence type="ECO:0000256" key="6">
    <source>
        <dbReference type="SAM" id="Phobius"/>
    </source>
</evidence>
<feature type="transmembrane region" description="Helical" evidence="6">
    <location>
        <begin position="491"/>
        <end position="513"/>
    </location>
</feature>
<feature type="transmembrane region" description="Helical" evidence="6">
    <location>
        <begin position="343"/>
        <end position="369"/>
    </location>
</feature>
<keyword evidence="8" id="KW-1185">Reference proteome</keyword>
<dbReference type="InterPro" id="IPR002293">
    <property type="entry name" value="AA/rel_permease1"/>
</dbReference>
<comment type="subcellular location">
    <subcellularLocation>
        <location evidence="1">Membrane</location>
        <topology evidence="1">Multi-pass membrane protein</topology>
    </subcellularLocation>
</comment>
<dbReference type="Proteomes" id="UP000247536">
    <property type="component" value="Unassembled WGS sequence"/>
</dbReference>
<comment type="caution">
    <text evidence="7">The sequence shown here is derived from an EMBL/GenBank/DDBJ whole genome shotgun (WGS) entry which is preliminary data.</text>
</comment>
<reference evidence="7 8" key="1">
    <citation type="submission" date="2018-06" db="EMBL/GenBank/DDBJ databases">
        <title>Rhizobium wuzhouense sp. nov., isolated from roots of Oryza officinalis.</title>
        <authorList>
            <person name="Yuan T."/>
        </authorList>
    </citation>
    <scope>NUCLEOTIDE SEQUENCE [LARGE SCALE GENOMIC DNA]</scope>
    <source>
        <strain evidence="7 8">W44</strain>
    </source>
</reference>
<evidence type="ECO:0000256" key="2">
    <source>
        <dbReference type="ARBA" id="ARBA00022448"/>
    </source>
</evidence>
<keyword evidence="4 6" id="KW-1133">Transmembrane helix</keyword>
<accession>A0ABX5NPF5</accession>
<evidence type="ECO:0000313" key="7">
    <source>
        <dbReference type="EMBL" id="PYB72413.1"/>
    </source>
</evidence>
<organism evidence="7 8">
    <name type="scientific">Rhizobium wuzhouense</name>
    <dbReference type="NCBI Taxonomy" id="1986026"/>
    <lineage>
        <taxon>Bacteria</taxon>
        <taxon>Pseudomonadati</taxon>
        <taxon>Pseudomonadota</taxon>
        <taxon>Alphaproteobacteria</taxon>
        <taxon>Hyphomicrobiales</taxon>
        <taxon>Rhizobiaceae</taxon>
        <taxon>Rhizobium/Agrobacterium group</taxon>
        <taxon>Rhizobium</taxon>
    </lineage>
</organism>
<feature type="transmembrane region" description="Helical" evidence="6">
    <location>
        <begin position="207"/>
        <end position="232"/>
    </location>
</feature>